<protein>
    <submittedName>
        <fullName evidence="1">Uncharacterized protein</fullName>
    </submittedName>
</protein>
<accession>A0ABW1E641</accession>
<keyword evidence="2" id="KW-1185">Reference proteome</keyword>
<comment type="caution">
    <text evidence="1">The sequence shown here is derived from an EMBL/GenBank/DDBJ whole genome shotgun (WGS) entry which is preliminary data.</text>
</comment>
<dbReference type="Proteomes" id="UP001596180">
    <property type="component" value="Unassembled WGS sequence"/>
</dbReference>
<evidence type="ECO:0000313" key="2">
    <source>
        <dbReference type="Proteomes" id="UP001596180"/>
    </source>
</evidence>
<evidence type="ECO:0000313" key="1">
    <source>
        <dbReference type="EMBL" id="MFC5855431.1"/>
    </source>
</evidence>
<gene>
    <name evidence="1" type="ORF">ACFPZI_27705</name>
</gene>
<sequence>MHWSQNKCLQTVCAEVGAWYEAYGAIENTYYDTDYARGARASTVCGDAAEAALHRAGFETHSFDTDAEVYHAAFIALSKAGTVHDCRPLARAALDVLGADPLWCSDVIRTRGRAPFTYETTISLTGPETRLAMAARHAARAMATASAVRFSGDEQWYEAASLMVEAVWYMSVAAGLPPLHNRRAYQEFYSSYMDGSLPTKS</sequence>
<organism evidence="1 2">
    <name type="scientific">Streptomyces chlorus</name>
    <dbReference type="NCBI Taxonomy" id="887452"/>
    <lineage>
        <taxon>Bacteria</taxon>
        <taxon>Bacillati</taxon>
        <taxon>Actinomycetota</taxon>
        <taxon>Actinomycetes</taxon>
        <taxon>Kitasatosporales</taxon>
        <taxon>Streptomycetaceae</taxon>
        <taxon>Streptomyces</taxon>
    </lineage>
</organism>
<reference evidence="2" key="1">
    <citation type="journal article" date="2019" name="Int. J. Syst. Evol. Microbiol.">
        <title>The Global Catalogue of Microorganisms (GCM) 10K type strain sequencing project: providing services to taxonomists for standard genome sequencing and annotation.</title>
        <authorList>
            <consortium name="The Broad Institute Genomics Platform"/>
            <consortium name="The Broad Institute Genome Sequencing Center for Infectious Disease"/>
            <person name="Wu L."/>
            <person name="Ma J."/>
        </authorList>
    </citation>
    <scope>NUCLEOTIDE SEQUENCE [LARGE SCALE GENOMIC DNA]</scope>
    <source>
        <strain evidence="2">JCM 10411</strain>
    </source>
</reference>
<proteinExistence type="predicted"/>
<name>A0ABW1E641_9ACTN</name>
<dbReference type="EMBL" id="JBHSOA010000064">
    <property type="protein sequence ID" value="MFC5855431.1"/>
    <property type="molecule type" value="Genomic_DNA"/>
</dbReference>
<dbReference type="RefSeq" id="WP_381368404.1">
    <property type="nucleotide sequence ID" value="NZ_JBHSOA010000064.1"/>
</dbReference>